<gene>
    <name evidence="2" type="primary">Npc1</name>
    <name evidence="2" type="ORF">Tcan_13579</name>
</gene>
<accession>A0A0B2W331</accession>
<feature type="transmembrane region" description="Helical" evidence="1">
    <location>
        <begin position="106"/>
        <end position="127"/>
    </location>
</feature>
<evidence type="ECO:0000313" key="3">
    <source>
        <dbReference type="Proteomes" id="UP000031036"/>
    </source>
</evidence>
<sequence>MASARRIADNISAVLNEDRDGRCPIEVFPYSIFYVFYEQYMTIVTDACVQLVLSLIAIFAVATVLLGLDPWSAFIIDLTIGCVLFNLIGLMYWWSIDFNAVSVVNLVMVLSGITLTKFGGILVLAFAHSQIFKVFYFRMFLGIVLIGAAHGLIFLPVLLSFIGPPVNKRKLILKMRGENCCVGECANTNAKCTSADCTVSRVVNHVF</sequence>
<reference evidence="2 3" key="1">
    <citation type="submission" date="2014-11" db="EMBL/GenBank/DDBJ databases">
        <title>Genetic blueprint of the zoonotic pathogen Toxocara canis.</title>
        <authorList>
            <person name="Zhu X.-Q."/>
            <person name="Korhonen P.K."/>
            <person name="Cai H."/>
            <person name="Young N.D."/>
            <person name="Nejsum P."/>
            <person name="von Samson-Himmelstjerna G."/>
            <person name="Boag P.R."/>
            <person name="Tan P."/>
            <person name="Li Q."/>
            <person name="Min J."/>
            <person name="Yang Y."/>
            <person name="Wang X."/>
            <person name="Fang X."/>
            <person name="Hall R.S."/>
            <person name="Hofmann A."/>
            <person name="Sternberg P.W."/>
            <person name="Jex A.R."/>
            <person name="Gasser R.B."/>
        </authorList>
    </citation>
    <scope>NUCLEOTIDE SEQUENCE [LARGE SCALE GENOMIC DNA]</scope>
    <source>
        <strain evidence="2">PN_DK_2014</strain>
    </source>
</reference>
<name>A0A0B2W331_TOXCA</name>
<dbReference type="PANTHER" id="PTHR45727:SF2">
    <property type="entry name" value="NPC INTRACELLULAR CHOLESTEROL TRANSPORTER 1"/>
    <property type="match status" value="1"/>
</dbReference>
<protein>
    <submittedName>
        <fullName evidence="2">Niemann-Pick C1 protein</fullName>
    </submittedName>
</protein>
<dbReference type="EMBL" id="JPKZ01000252">
    <property type="protein sequence ID" value="KHN88368.1"/>
    <property type="molecule type" value="Genomic_DNA"/>
</dbReference>
<keyword evidence="1" id="KW-0472">Membrane</keyword>
<dbReference type="AlphaFoldDB" id="A0A0B2W331"/>
<dbReference type="PANTHER" id="PTHR45727">
    <property type="entry name" value="NPC INTRACELLULAR CHOLESTEROL TRANSPORTER 1"/>
    <property type="match status" value="1"/>
</dbReference>
<feature type="transmembrane region" description="Helical" evidence="1">
    <location>
        <begin position="139"/>
        <end position="166"/>
    </location>
</feature>
<keyword evidence="1" id="KW-0812">Transmembrane</keyword>
<evidence type="ECO:0000256" key="1">
    <source>
        <dbReference type="SAM" id="Phobius"/>
    </source>
</evidence>
<feature type="transmembrane region" description="Helical" evidence="1">
    <location>
        <begin position="47"/>
        <end position="68"/>
    </location>
</feature>
<evidence type="ECO:0000313" key="2">
    <source>
        <dbReference type="EMBL" id="KHN88368.1"/>
    </source>
</evidence>
<dbReference type="GO" id="GO:0015918">
    <property type="term" value="P:sterol transport"/>
    <property type="evidence" value="ECO:0007669"/>
    <property type="project" value="TreeGrafter"/>
</dbReference>
<dbReference type="GO" id="GO:0042632">
    <property type="term" value="P:cholesterol homeostasis"/>
    <property type="evidence" value="ECO:0007669"/>
    <property type="project" value="TreeGrafter"/>
</dbReference>
<dbReference type="Proteomes" id="UP000031036">
    <property type="component" value="Unassembled WGS sequence"/>
</dbReference>
<dbReference type="OrthoDB" id="6510177at2759"/>
<dbReference type="Gene3D" id="1.20.1640.10">
    <property type="entry name" value="Multidrug efflux transporter AcrB transmembrane domain"/>
    <property type="match status" value="1"/>
</dbReference>
<dbReference type="SUPFAM" id="SSF82866">
    <property type="entry name" value="Multidrug efflux transporter AcrB transmembrane domain"/>
    <property type="match status" value="1"/>
</dbReference>
<feature type="transmembrane region" description="Helical" evidence="1">
    <location>
        <begin position="74"/>
        <end position="94"/>
    </location>
</feature>
<comment type="caution">
    <text evidence="2">The sequence shown here is derived from an EMBL/GenBank/DDBJ whole genome shotgun (WGS) entry which is preliminary data.</text>
</comment>
<dbReference type="GO" id="GO:0030299">
    <property type="term" value="P:intestinal cholesterol absorption"/>
    <property type="evidence" value="ECO:0007669"/>
    <property type="project" value="TreeGrafter"/>
</dbReference>
<dbReference type="GO" id="GO:0005886">
    <property type="term" value="C:plasma membrane"/>
    <property type="evidence" value="ECO:0007669"/>
    <property type="project" value="TreeGrafter"/>
</dbReference>
<dbReference type="STRING" id="6265.A0A0B2W331"/>
<organism evidence="2 3">
    <name type="scientific">Toxocara canis</name>
    <name type="common">Canine roundworm</name>
    <dbReference type="NCBI Taxonomy" id="6265"/>
    <lineage>
        <taxon>Eukaryota</taxon>
        <taxon>Metazoa</taxon>
        <taxon>Ecdysozoa</taxon>
        <taxon>Nematoda</taxon>
        <taxon>Chromadorea</taxon>
        <taxon>Rhabditida</taxon>
        <taxon>Spirurina</taxon>
        <taxon>Ascaridomorpha</taxon>
        <taxon>Ascaridoidea</taxon>
        <taxon>Toxocaridae</taxon>
        <taxon>Toxocara</taxon>
    </lineage>
</organism>
<keyword evidence="3" id="KW-1185">Reference proteome</keyword>
<proteinExistence type="predicted"/>
<dbReference type="GO" id="GO:0015485">
    <property type="term" value="F:cholesterol binding"/>
    <property type="evidence" value="ECO:0007669"/>
    <property type="project" value="TreeGrafter"/>
</dbReference>
<keyword evidence="1" id="KW-1133">Transmembrane helix</keyword>